<evidence type="ECO:0000256" key="1">
    <source>
        <dbReference type="ARBA" id="ARBA00004496"/>
    </source>
</evidence>
<dbReference type="FunFam" id="3.10.450.10:FF:000007">
    <property type="entry name" value="latexin"/>
    <property type="match status" value="1"/>
</dbReference>
<evidence type="ECO:0000256" key="5">
    <source>
        <dbReference type="ARBA" id="ARBA00022674"/>
    </source>
</evidence>
<organism evidence="18 19">
    <name type="scientific">Monodon monoceros</name>
    <name type="common">Narwhal</name>
    <name type="synonym">Ceratodon monodon</name>
    <dbReference type="NCBI Taxonomy" id="40151"/>
    <lineage>
        <taxon>Eukaryota</taxon>
        <taxon>Metazoa</taxon>
        <taxon>Chordata</taxon>
        <taxon>Craniata</taxon>
        <taxon>Vertebrata</taxon>
        <taxon>Euteleostomi</taxon>
        <taxon>Mammalia</taxon>
        <taxon>Eutheria</taxon>
        <taxon>Laurasiatheria</taxon>
        <taxon>Artiodactyla</taxon>
        <taxon>Whippomorpha</taxon>
        <taxon>Cetacea</taxon>
        <taxon>Odontoceti</taxon>
        <taxon>Monodontidae</taxon>
        <taxon>Monodon</taxon>
    </lineage>
</organism>
<keyword evidence="3" id="KW-0963">Cytoplasm</keyword>
<evidence type="ECO:0000256" key="9">
    <source>
        <dbReference type="ARBA" id="ARBA00023198"/>
    </source>
</evidence>
<evidence type="ECO:0000256" key="7">
    <source>
        <dbReference type="ARBA" id="ARBA00022737"/>
    </source>
</evidence>
<feature type="domain" description="Cystatin LXN-type" evidence="17">
    <location>
        <begin position="318"/>
        <end position="422"/>
    </location>
</feature>
<evidence type="ECO:0000256" key="12">
    <source>
        <dbReference type="ARBA" id="ARBA00073669"/>
    </source>
</evidence>
<dbReference type="SUPFAM" id="SSF54403">
    <property type="entry name" value="Cystatin/monellin"/>
    <property type="match status" value="4"/>
</dbReference>
<keyword evidence="8" id="KW-0007">Acetylation</keyword>
<gene>
    <name evidence="18" type="primary">LXN</name>
</gene>
<reference evidence="18" key="1">
    <citation type="submission" date="2025-08" db="UniProtKB">
        <authorList>
            <consortium name="Ensembl"/>
        </authorList>
    </citation>
    <scope>IDENTIFICATION</scope>
</reference>
<dbReference type="FunFam" id="3.10.450.10:FF:000006">
    <property type="entry name" value="latexin"/>
    <property type="match status" value="1"/>
</dbReference>
<evidence type="ECO:0000256" key="4">
    <source>
        <dbReference type="ARBA" id="ARBA00022608"/>
    </source>
</evidence>
<dbReference type="Gene3D" id="3.10.450.10">
    <property type="match status" value="3"/>
</dbReference>
<evidence type="ECO:0000256" key="10">
    <source>
        <dbReference type="ARBA" id="ARBA00023215"/>
    </source>
</evidence>
<evidence type="ECO:0000313" key="18">
    <source>
        <dbReference type="Ensembl" id="ENSMMNP00015001682.1"/>
    </source>
</evidence>
<evidence type="ECO:0000259" key="17">
    <source>
        <dbReference type="PROSITE" id="PS52033"/>
    </source>
</evidence>
<dbReference type="PROSITE" id="PS52033">
    <property type="entry name" value="CYSTATIN_LXN"/>
    <property type="match status" value="3"/>
</dbReference>
<reference evidence="18" key="2">
    <citation type="submission" date="2025-09" db="UniProtKB">
        <authorList>
            <consortium name="Ensembl"/>
        </authorList>
    </citation>
    <scope>IDENTIFICATION</scope>
</reference>
<comment type="subcellular location">
    <subcellularLocation>
        <location evidence="1">Cytoplasm</location>
    </subcellularLocation>
</comment>
<keyword evidence="16" id="KW-0732">Signal</keyword>
<evidence type="ECO:0000256" key="15">
    <source>
        <dbReference type="PROSITE-ProRule" id="PRU01377"/>
    </source>
</evidence>
<dbReference type="InterPro" id="IPR046350">
    <property type="entry name" value="Cystatin_sf"/>
</dbReference>
<dbReference type="Proteomes" id="UP000694561">
    <property type="component" value="Unplaced"/>
</dbReference>
<protein>
    <recommendedName>
        <fullName evidence="12">Latexin</fullName>
    </recommendedName>
    <alternativeName>
        <fullName evidence="14">Endogenous carboxypeptidase inhibitor</fullName>
    </alternativeName>
    <alternativeName>
        <fullName evidence="13">Tissue carboxypeptidase inhibitor</fullName>
    </alternativeName>
</protein>
<dbReference type="Ensembl" id="ENSMMNT00015001857.1">
    <property type="protein sequence ID" value="ENSMMNP00015001682.1"/>
    <property type="gene ID" value="ENSMMNG00015001295.1"/>
</dbReference>
<dbReference type="GO" id="GO:0008191">
    <property type="term" value="F:metalloendopeptidase inhibitor activity"/>
    <property type="evidence" value="ECO:0007669"/>
    <property type="project" value="UniProtKB-UniRule"/>
</dbReference>
<feature type="domain" description="Cystatin LXN-type" evidence="17">
    <location>
        <begin position="52"/>
        <end position="151"/>
    </location>
</feature>
<comment type="function">
    <text evidence="11">Hardly reversible, non-competitive, and potent inhibitor of CPA1, CPA2 and CPA4. May play a role in inflammation.</text>
</comment>
<evidence type="ECO:0000256" key="13">
    <source>
        <dbReference type="ARBA" id="ARBA00081976"/>
    </source>
</evidence>
<name>A0A8C6AIT6_MONMO</name>
<dbReference type="AlphaFoldDB" id="A0A8C6AIT6"/>
<keyword evidence="19" id="KW-1185">Reference proteome</keyword>
<evidence type="ECO:0000256" key="14">
    <source>
        <dbReference type="ARBA" id="ARBA00082984"/>
    </source>
</evidence>
<keyword evidence="5" id="KW-0358">Heparin-binding</keyword>
<proteinExistence type="inferred from homology"/>
<keyword evidence="6 15" id="KW-0646">Protease inhibitor</keyword>
<keyword evidence="4" id="KW-0483">Metalloprotease inhibitor</keyword>
<dbReference type="InterPro" id="IPR049897">
    <property type="entry name" value="CYSTATIN_LXN"/>
</dbReference>
<dbReference type="GO" id="GO:0005737">
    <property type="term" value="C:cytoplasm"/>
    <property type="evidence" value="ECO:0007669"/>
    <property type="project" value="UniProtKB-SubCell"/>
</dbReference>
<evidence type="ECO:0000256" key="2">
    <source>
        <dbReference type="ARBA" id="ARBA00010083"/>
    </source>
</evidence>
<comment type="similarity">
    <text evidence="2 15">Belongs to the protease inhibitor I47 (latexin) family.</text>
</comment>
<evidence type="ECO:0000313" key="19">
    <source>
        <dbReference type="Proteomes" id="UP000694561"/>
    </source>
</evidence>
<evidence type="ECO:0000256" key="16">
    <source>
        <dbReference type="SAM" id="SignalP"/>
    </source>
</evidence>
<dbReference type="PANTHER" id="PTHR28591:SF1">
    <property type="entry name" value="LATEXIN"/>
    <property type="match status" value="1"/>
</dbReference>
<evidence type="ECO:0000256" key="8">
    <source>
        <dbReference type="ARBA" id="ARBA00022990"/>
    </source>
</evidence>
<keyword evidence="9" id="KW-0395">Inflammatory response</keyword>
<accession>A0A8C6AIT6</accession>
<feature type="domain" description="Cystatin LXN-type" evidence="17">
    <location>
        <begin position="171"/>
        <end position="297"/>
    </location>
</feature>
<dbReference type="InterPro" id="IPR009684">
    <property type="entry name" value="Latexin"/>
</dbReference>
<dbReference type="GO" id="GO:0006954">
    <property type="term" value="P:inflammatory response"/>
    <property type="evidence" value="ECO:0007669"/>
    <property type="project" value="UniProtKB-KW"/>
</dbReference>
<feature type="signal peptide" evidence="16">
    <location>
        <begin position="1"/>
        <end position="36"/>
    </location>
</feature>
<dbReference type="PANTHER" id="PTHR28591">
    <property type="entry name" value="LATEXIN"/>
    <property type="match status" value="1"/>
</dbReference>
<dbReference type="Pfam" id="PF06907">
    <property type="entry name" value="LXN"/>
    <property type="match status" value="1"/>
</dbReference>
<dbReference type="FunFam" id="3.10.450.10:FF:000021">
    <property type="entry name" value="Retinoic acid receptor responder (tazarotene-induced) 1"/>
    <property type="match status" value="1"/>
</dbReference>
<keyword evidence="10" id="KW-0481">Metalloenzyme inhibitor</keyword>
<dbReference type="GO" id="GO:0008201">
    <property type="term" value="F:heparin binding"/>
    <property type="evidence" value="ECO:0007669"/>
    <property type="project" value="UniProtKB-KW"/>
</dbReference>
<evidence type="ECO:0000256" key="11">
    <source>
        <dbReference type="ARBA" id="ARBA00053473"/>
    </source>
</evidence>
<sequence>MQLRRQPLPAPQPGDPYPAAPLLALLLLLALQGAAAAAPAGSGEPEDSGWRQDAELPRGLLSQAARAALHFFNFRASSPSALRVLAEVQEGRAWINQKKEYKVDLVFTTELYNPEEGKEHLGKCSARVFFRNEKPRPAINITCTRLIEKKTRQEEDYQLYKYMKQLKNLLDVVSIPDSHGHIDPSLRPIWDLAFLGSSYVMWEKTTQFLHYYMAQLSSVKQWKTNEDAIDFDYTVLLHEFSTQDIPGRGRKYCLKFSVEEIIQKQVTVNCTAEVLYPPMGQDTAPEVNFTFEGEIGKNPDEEDNTFYHRLKSMKEPLEAQNIPDSFGNVPPEMKPVQHLAWVACGYIIWQNSTENTWYKMAKIQTVKQVQRNDDFIELDYTILLHDIASQEIIPWQMQVLWHPQYGTKVKHNSRLPKEAQLE</sequence>
<evidence type="ECO:0000256" key="3">
    <source>
        <dbReference type="ARBA" id="ARBA00022490"/>
    </source>
</evidence>
<keyword evidence="7" id="KW-0677">Repeat</keyword>
<dbReference type="GO" id="GO:0005615">
    <property type="term" value="C:extracellular space"/>
    <property type="evidence" value="ECO:0007669"/>
    <property type="project" value="TreeGrafter"/>
</dbReference>
<evidence type="ECO:0000256" key="6">
    <source>
        <dbReference type="ARBA" id="ARBA00022690"/>
    </source>
</evidence>
<feature type="chain" id="PRO_5034812803" description="Latexin" evidence="16">
    <location>
        <begin position="37"/>
        <end position="422"/>
    </location>
</feature>
<dbReference type="GeneTree" id="ENSGT00530000063813"/>